<dbReference type="InterPro" id="IPR001584">
    <property type="entry name" value="Integrase_cat-core"/>
</dbReference>
<comment type="caution">
    <text evidence="2">The sequence shown here is derived from an EMBL/GenBank/DDBJ whole genome shotgun (WGS) entry which is preliminary data.</text>
</comment>
<protein>
    <submittedName>
        <fullName evidence="2">Transposase</fullName>
    </submittedName>
</protein>
<name>A0AB38BM12_9LACT</name>
<feature type="domain" description="Integrase catalytic" evidence="1">
    <location>
        <begin position="125"/>
        <end position="237"/>
    </location>
</feature>
<feature type="non-terminal residue" evidence="2">
    <location>
        <position position="237"/>
    </location>
</feature>
<dbReference type="AlphaFoldDB" id="A0AB38BM12"/>
<accession>A0AB38BM12</accession>
<dbReference type="GO" id="GO:0015074">
    <property type="term" value="P:DNA integration"/>
    <property type="evidence" value="ECO:0007669"/>
    <property type="project" value="InterPro"/>
</dbReference>
<evidence type="ECO:0000313" key="3">
    <source>
        <dbReference type="Proteomes" id="UP000199686"/>
    </source>
</evidence>
<dbReference type="EMBL" id="FOQC01000104">
    <property type="protein sequence ID" value="SFI26941.1"/>
    <property type="molecule type" value="Genomic_DNA"/>
</dbReference>
<dbReference type="PROSITE" id="PS50994">
    <property type="entry name" value="INTEGRASE"/>
    <property type="match status" value="1"/>
</dbReference>
<dbReference type="PANTHER" id="PTHR35004:SF7">
    <property type="entry name" value="INTEGRASE PROTEIN"/>
    <property type="match status" value="1"/>
</dbReference>
<evidence type="ECO:0000259" key="1">
    <source>
        <dbReference type="PROSITE" id="PS50994"/>
    </source>
</evidence>
<gene>
    <name evidence="2" type="ORF">SAMN04488507_11041</name>
</gene>
<proteinExistence type="predicted"/>
<reference evidence="2 3" key="1">
    <citation type="submission" date="2016-10" db="EMBL/GenBank/DDBJ databases">
        <authorList>
            <person name="Varghese N."/>
            <person name="Submissions S."/>
        </authorList>
    </citation>
    <scope>NUCLEOTIDE SEQUENCE [LARGE SCALE GENOMIC DNA]</scope>
    <source>
        <strain evidence="2 3">DSM 2094</strain>
    </source>
</reference>
<dbReference type="PANTHER" id="PTHR35004">
    <property type="entry name" value="TRANSPOSASE RV3428C-RELATED"/>
    <property type="match status" value="1"/>
</dbReference>
<dbReference type="Proteomes" id="UP000199686">
    <property type="component" value="Unassembled WGS sequence"/>
</dbReference>
<sequence length="237" mass="27130">MLAMTDINTIRNLRNNHDKSIQHIADELEINWRTAKKYADEDLLPEPKIRKKTGMMYVEHWGGIVALWLSEDSKLPKKKRRTVDFMTKELKNQGFPGSYRTVCDFVRDWKATHYVEANEDQGFERLEHPPAEAQLDFGTMEVCHEGAFKDIKALVMSFPYSNGGFAVALPAENQECLLEGMKELFRQVGGVPRKIRIDNMSTAVTQVKSKTEPAVLTDGFLQFATHYGFETQVCNPR</sequence>
<organism evidence="2 3">
    <name type="scientific">Trichococcus flocculiformis</name>
    <dbReference type="NCBI Taxonomy" id="82803"/>
    <lineage>
        <taxon>Bacteria</taxon>
        <taxon>Bacillati</taxon>
        <taxon>Bacillota</taxon>
        <taxon>Bacilli</taxon>
        <taxon>Lactobacillales</taxon>
        <taxon>Carnobacteriaceae</taxon>
        <taxon>Trichococcus</taxon>
    </lineage>
</organism>
<dbReference type="NCBIfam" id="NF033546">
    <property type="entry name" value="transpos_IS21"/>
    <property type="match status" value="1"/>
</dbReference>
<evidence type="ECO:0000313" key="2">
    <source>
        <dbReference type="EMBL" id="SFI26941.1"/>
    </source>
</evidence>